<evidence type="ECO:0000313" key="7">
    <source>
        <dbReference type="Proteomes" id="UP000679725"/>
    </source>
</evidence>
<feature type="short sequence motif" description="GXGXXG" evidence="4">
    <location>
        <begin position="9"/>
        <end position="14"/>
    </location>
</feature>
<feature type="active site" description="Proton acceptor" evidence="4">
    <location>
        <position position="150"/>
    </location>
</feature>
<dbReference type="PANTHER" id="PTHR14226:SF29">
    <property type="entry name" value="NEUROPATHY TARGET ESTERASE SWS"/>
    <property type="match status" value="1"/>
</dbReference>
<dbReference type="CDD" id="cd07205">
    <property type="entry name" value="Pat_PNPLA6_PNPLA7_NTE1_like"/>
    <property type="match status" value="1"/>
</dbReference>
<dbReference type="SUPFAM" id="SSF52151">
    <property type="entry name" value="FabD/lysophospholipase-like"/>
    <property type="match status" value="1"/>
</dbReference>
<evidence type="ECO:0000256" key="1">
    <source>
        <dbReference type="ARBA" id="ARBA00022801"/>
    </source>
</evidence>
<name>A0ABM8UQN1_9BACT</name>
<feature type="short sequence motif" description="DGA/G" evidence="4">
    <location>
        <begin position="150"/>
        <end position="152"/>
    </location>
</feature>
<evidence type="ECO:0000256" key="3">
    <source>
        <dbReference type="ARBA" id="ARBA00023098"/>
    </source>
</evidence>
<comment type="caution">
    <text evidence="6">The sequence shown here is derived from an EMBL/GenBank/DDBJ whole genome shotgun (WGS) entry which is preliminary data.</text>
</comment>
<keyword evidence="3 4" id="KW-0443">Lipid metabolism</keyword>
<proteinExistence type="predicted"/>
<dbReference type="InterPro" id="IPR002641">
    <property type="entry name" value="PNPLA_dom"/>
</dbReference>
<feature type="domain" description="PNPLA" evidence="5">
    <location>
        <begin position="5"/>
        <end position="163"/>
    </location>
</feature>
<evidence type="ECO:0000313" key="6">
    <source>
        <dbReference type="EMBL" id="CAG5069762.1"/>
    </source>
</evidence>
<dbReference type="PANTHER" id="PTHR14226">
    <property type="entry name" value="NEUROPATHY TARGET ESTERASE/SWISS CHEESE D.MELANOGASTER"/>
    <property type="match status" value="1"/>
</dbReference>
<accession>A0ABM8UQN1</accession>
<dbReference type="RefSeq" id="WP_215233853.1">
    <property type="nucleotide sequence ID" value="NZ_CAJRAU010000003.1"/>
</dbReference>
<keyword evidence="1 4" id="KW-0378">Hydrolase</keyword>
<gene>
    <name evidence="6" type="ORF">DYBT9623_02499</name>
</gene>
<keyword evidence="2 4" id="KW-0442">Lipid degradation</keyword>
<dbReference type="Pfam" id="PF01734">
    <property type="entry name" value="Patatin"/>
    <property type="match status" value="1"/>
</dbReference>
<evidence type="ECO:0000256" key="4">
    <source>
        <dbReference type="PROSITE-ProRule" id="PRU01161"/>
    </source>
</evidence>
<dbReference type="PROSITE" id="PS51635">
    <property type="entry name" value="PNPLA"/>
    <property type="match status" value="1"/>
</dbReference>
<dbReference type="Proteomes" id="UP000679725">
    <property type="component" value="Unassembled WGS sequence"/>
</dbReference>
<dbReference type="InterPro" id="IPR016035">
    <property type="entry name" value="Acyl_Trfase/lysoPLipase"/>
</dbReference>
<feature type="active site" description="Nucleophile" evidence="4">
    <location>
        <position position="38"/>
    </location>
</feature>
<dbReference type="Gene3D" id="3.40.1090.10">
    <property type="entry name" value="Cytosolic phospholipase A2 catalytic domain"/>
    <property type="match status" value="2"/>
</dbReference>
<comment type="caution">
    <text evidence="4">Lacks conserved residue(s) required for the propagation of feature annotation.</text>
</comment>
<organism evidence="6 7">
    <name type="scientific">Dyadobacter linearis</name>
    <dbReference type="NCBI Taxonomy" id="2823330"/>
    <lineage>
        <taxon>Bacteria</taxon>
        <taxon>Pseudomonadati</taxon>
        <taxon>Bacteroidota</taxon>
        <taxon>Cytophagia</taxon>
        <taxon>Cytophagales</taxon>
        <taxon>Spirosomataceae</taxon>
        <taxon>Dyadobacter</taxon>
    </lineage>
</organism>
<dbReference type="EMBL" id="CAJRAU010000003">
    <property type="protein sequence ID" value="CAG5069762.1"/>
    <property type="molecule type" value="Genomic_DNA"/>
</dbReference>
<evidence type="ECO:0000256" key="2">
    <source>
        <dbReference type="ARBA" id="ARBA00022963"/>
    </source>
</evidence>
<sequence>MKIGLVLSGGGARGIAHLGVIQALFEKGIKPDLISATSSGAFVGAMVAYGYQPKEVLEKITQTSFYPYLRPGFGATGLLQMKRIETVICQYIPENSFESLKIPLILNATDIVSGETVLYRSGELALPLLASCCIPGLFSPIQVNGRDMVDGGVLNNLPVEHIEGEADLIIGSHCNPFSLDKPLKTTTEIIYRSLILAMHAKNRERFKKCNLMIEPPALNRFGIFDFKKAKALFEVGYVYTTKLLENPANRNLTNN</sequence>
<keyword evidence="7" id="KW-1185">Reference proteome</keyword>
<reference evidence="6 7" key="1">
    <citation type="submission" date="2021-04" db="EMBL/GenBank/DDBJ databases">
        <authorList>
            <person name="Rodrigo-Torres L."/>
            <person name="Arahal R. D."/>
            <person name="Lucena T."/>
        </authorList>
    </citation>
    <scope>NUCLEOTIDE SEQUENCE [LARGE SCALE GENOMIC DNA]</scope>
    <source>
        <strain evidence="6 7">CECT 9623</strain>
    </source>
</reference>
<protein>
    <recommendedName>
        <fullName evidence="5">PNPLA domain-containing protein</fullName>
    </recommendedName>
</protein>
<dbReference type="InterPro" id="IPR050301">
    <property type="entry name" value="NTE"/>
</dbReference>
<evidence type="ECO:0000259" key="5">
    <source>
        <dbReference type="PROSITE" id="PS51635"/>
    </source>
</evidence>